<reference evidence="2 3" key="1">
    <citation type="journal article" date="2008" name="Nature">
        <title>The genome of the model beetle and pest Tribolium castaneum.</title>
        <authorList>
            <consortium name="Tribolium Genome Sequencing Consortium"/>
            <person name="Richards S."/>
            <person name="Gibbs R.A."/>
            <person name="Weinstock G.M."/>
            <person name="Brown S.J."/>
            <person name="Denell R."/>
            <person name="Beeman R.W."/>
            <person name="Gibbs R."/>
            <person name="Beeman R.W."/>
            <person name="Brown S.J."/>
            <person name="Bucher G."/>
            <person name="Friedrich M."/>
            <person name="Grimmelikhuijzen C.J."/>
            <person name="Klingler M."/>
            <person name="Lorenzen M."/>
            <person name="Richards S."/>
            <person name="Roth S."/>
            <person name="Schroder R."/>
            <person name="Tautz D."/>
            <person name="Zdobnov E.M."/>
            <person name="Muzny D."/>
            <person name="Gibbs R.A."/>
            <person name="Weinstock G.M."/>
            <person name="Attaway T."/>
            <person name="Bell S."/>
            <person name="Buhay C.J."/>
            <person name="Chandrabose M.N."/>
            <person name="Chavez D."/>
            <person name="Clerk-Blankenburg K.P."/>
            <person name="Cree A."/>
            <person name="Dao M."/>
            <person name="Davis C."/>
            <person name="Chacko J."/>
            <person name="Dinh H."/>
            <person name="Dugan-Rocha S."/>
            <person name="Fowler G."/>
            <person name="Garner T.T."/>
            <person name="Garnes J."/>
            <person name="Gnirke A."/>
            <person name="Hawes A."/>
            <person name="Hernandez J."/>
            <person name="Hines S."/>
            <person name="Holder M."/>
            <person name="Hume J."/>
            <person name="Jhangiani S.N."/>
            <person name="Joshi V."/>
            <person name="Khan Z.M."/>
            <person name="Jackson L."/>
            <person name="Kovar C."/>
            <person name="Kowis A."/>
            <person name="Lee S."/>
            <person name="Lewis L.R."/>
            <person name="Margolis J."/>
            <person name="Morgan M."/>
            <person name="Nazareth L.V."/>
            <person name="Nguyen N."/>
            <person name="Okwuonu G."/>
            <person name="Parker D."/>
            <person name="Richards S."/>
            <person name="Ruiz S.J."/>
            <person name="Santibanez J."/>
            <person name="Savard J."/>
            <person name="Scherer S.E."/>
            <person name="Schneider B."/>
            <person name="Sodergren E."/>
            <person name="Tautz D."/>
            <person name="Vattahil S."/>
            <person name="Villasana D."/>
            <person name="White C.S."/>
            <person name="Wright R."/>
            <person name="Park Y."/>
            <person name="Beeman R.W."/>
            <person name="Lord J."/>
            <person name="Oppert B."/>
            <person name="Lorenzen M."/>
            <person name="Brown S."/>
            <person name="Wang L."/>
            <person name="Savard J."/>
            <person name="Tautz D."/>
            <person name="Richards S."/>
            <person name="Weinstock G."/>
            <person name="Gibbs R.A."/>
            <person name="Liu Y."/>
            <person name="Worley K."/>
            <person name="Weinstock G."/>
            <person name="Elsik C.G."/>
            <person name="Reese J.T."/>
            <person name="Elhaik E."/>
            <person name="Landan G."/>
            <person name="Graur D."/>
            <person name="Arensburger P."/>
            <person name="Atkinson P."/>
            <person name="Beeman R.W."/>
            <person name="Beidler J."/>
            <person name="Brown S.J."/>
            <person name="Demuth J.P."/>
            <person name="Drury D.W."/>
            <person name="Du Y.Z."/>
            <person name="Fujiwara H."/>
            <person name="Lorenzen M."/>
            <person name="Maselli V."/>
            <person name="Osanai M."/>
            <person name="Park Y."/>
            <person name="Robertson H.M."/>
            <person name="Tu Z."/>
            <person name="Wang J.J."/>
            <person name="Wang S."/>
            <person name="Richards S."/>
            <person name="Song H."/>
            <person name="Zhang L."/>
            <person name="Sodergren E."/>
            <person name="Werner D."/>
            <person name="Stanke M."/>
            <person name="Morgenstern B."/>
            <person name="Solovyev V."/>
            <person name="Kosarev P."/>
            <person name="Brown G."/>
            <person name="Chen H.C."/>
            <person name="Ermolaeva O."/>
            <person name="Hlavina W."/>
            <person name="Kapustin Y."/>
            <person name="Kiryutin B."/>
            <person name="Kitts P."/>
            <person name="Maglott D."/>
            <person name="Pruitt K."/>
            <person name="Sapojnikov V."/>
            <person name="Souvorov A."/>
            <person name="Mackey A.J."/>
            <person name="Waterhouse R.M."/>
            <person name="Wyder S."/>
            <person name="Zdobnov E.M."/>
            <person name="Zdobnov E.M."/>
            <person name="Wyder S."/>
            <person name="Kriventseva E.V."/>
            <person name="Kadowaki T."/>
            <person name="Bork P."/>
            <person name="Aranda M."/>
            <person name="Bao R."/>
            <person name="Beermann A."/>
            <person name="Berns N."/>
            <person name="Bolognesi R."/>
            <person name="Bonneton F."/>
            <person name="Bopp D."/>
            <person name="Brown S.J."/>
            <person name="Bucher G."/>
            <person name="Butts T."/>
            <person name="Chaumot A."/>
            <person name="Denell R.E."/>
            <person name="Ferrier D.E."/>
            <person name="Friedrich M."/>
            <person name="Gordon C.M."/>
            <person name="Jindra M."/>
            <person name="Klingler M."/>
            <person name="Lan Q."/>
            <person name="Lattorff H.M."/>
            <person name="Laudet V."/>
            <person name="von Levetsow C."/>
            <person name="Liu Z."/>
            <person name="Lutz R."/>
            <person name="Lynch J.A."/>
            <person name="da Fonseca R.N."/>
            <person name="Posnien N."/>
            <person name="Reuter R."/>
            <person name="Roth S."/>
            <person name="Savard J."/>
            <person name="Schinko J.B."/>
            <person name="Schmitt C."/>
            <person name="Schoppmeier M."/>
            <person name="Schroder R."/>
            <person name="Shippy T.D."/>
            <person name="Simonnet F."/>
            <person name="Marques-Souza H."/>
            <person name="Tautz D."/>
            <person name="Tomoyasu Y."/>
            <person name="Trauner J."/>
            <person name="Van der Zee M."/>
            <person name="Vervoort M."/>
            <person name="Wittkopp N."/>
            <person name="Wimmer E.A."/>
            <person name="Yang X."/>
            <person name="Jones A.K."/>
            <person name="Sattelle D.B."/>
            <person name="Ebert P.R."/>
            <person name="Nelson D."/>
            <person name="Scott J.G."/>
            <person name="Beeman R.W."/>
            <person name="Muthukrishnan S."/>
            <person name="Kramer K.J."/>
            <person name="Arakane Y."/>
            <person name="Beeman R.W."/>
            <person name="Zhu Q."/>
            <person name="Hogenkamp D."/>
            <person name="Dixit R."/>
            <person name="Oppert B."/>
            <person name="Jiang H."/>
            <person name="Zou Z."/>
            <person name="Marshall J."/>
            <person name="Elpidina E."/>
            <person name="Vinokurov K."/>
            <person name="Oppert C."/>
            <person name="Zou Z."/>
            <person name="Evans J."/>
            <person name="Lu Z."/>
            <person name="Zhao P."/>
            <person name="Sumathipala N."/>
            <person name="Altincicek B."/>
            <person name="Vilcinskas A."/>
            <person name="Williams M."/>
            <person name="Hultmark D."/>
            <person name="Hetru C."/>
            <person name="Jiang H."/>
            <person name="Grimmelikhuijzen C.J."/>
            <person name="Hauser F."/>
            <person name="Cazzamali G."/>
            <person name="Williamson M."/>
            <person name="Park Y."/>
            <person name="Li B."/>
            <person name="Tanaka Y."/>
            <person name="Predel R."/>
            <person name="Neupert S."/>
            <person name="Schachtner J."/>
            <person name="Verleyen P."/>
            <person name="Raible F."/>
            <person name="Bork P."/>
            <person name="Friedrich M."/>
            <person name="Walden K.K."/>
            <person name="Robertson H.M."/>
            <person name="Angeli S."/>
            <person name="Foret S."/>
            <person name="Bucher G."/>
            <person name="Schuetz S."/>
            <person name="Maleszka R."/>
            <person name="Wimmer E.A."/>
            <person name="Beeman R.W."/>
            <person name="Lorenzen M."/>
            <person name="Tomoyasu Y."/>
            <person name="Miller S.C."/>
            <person name="Grossmann D."/>
            <person name="Bucher G."/>
        </authorList>
    </citation>
    <scope>NUCLEOTIDE SEQUENCE [LARGE SCALE GENOMIC DNA]</scope>
    <source>
        <strain evidence="2 3">Georgia GA2</strain>
    </source>
</reference>
<accession>D7ELL3</accession>
<evidence type="ECO:0000313" key="2">
    <source>
        <dbReference type="EMBL" id="EFA12239.1"/>
    </source>
</evidence>
<sequence>MVTLYGEGNRRVTGNIRNNRRNYEYFIPKTNVSVERHKFNSRMQLSRETFDMFLSELRKIAANCNFGNLKDKLIRDRIVCAVNDKRVKDRLLRESDLTLKKAIDICQAAELTNSNISELLHKNQIGDVAAINKKSTSDFEARGHKQWRDGSGVSNWNRGNKKCTATSSTPAYQHSYYSQNS</sequence>
<dbReference type="PhylomeDB" id="D7ELL3"/>
<dbReference type="OMA" id="PHEREKK"/>
<dbReference type="Proteomes" id="UP000007266">
    <property type="component" value="Unassembled WGS sequence"/>
</dbReference>
<dbReference type="InParanoid" id="D7ELL3"/>
<dbReference type="AlphaFoldDB" id="D7ELL3"/>
<dbReference type="HOGENOM" id="CLU_1490900_0_0_1"/>
<feature type="region of interest" description="Disordered" evidence="1">
    <location>
        <begin position="143"/>
        <end position="168"/>
    </location>
</feature>
<evidence type="ECO:0000256" key="1">
    <source>
        <dbReference type="SAM" id="MobiDB-lite"/>
    </source>
</evidence>
<keyword evidence="3" id="KW-1185">Reference proteome</keyword>
<dbReference type="EMBL" id="KQ973049">
    <property type="protein sequence ID" value="EFA12239.1"/>
    <property type="molecule type" value="Genomic_DNA"/>
</dbReference>
<dbReference type="eggNOG" id="ENOG502S20V">
    <property type="taxonomic scope" value="Eukaryota"/>
</dbReference>
<name>D7ELL3_TRICA</name>
<protein>
    <submittedName>
        <fullName evidence="2">Uncharacterized protein</fullName>
    </submittedName>
</protein>
<reference evidence="2 3" key="2">
    <citation type="journal article" date="2010" name="Nucleic Acids Res.">
        <title>BeetleBase in 2010: revisions to provide comprehensive genomic information for Tribolium castaneum.</title>
        <authorList>
            <person name="Kim H.S."/>
            <person name="Murphy T."/>
            <person name="Xia J."/>
            <person name="Caragea D."/>
            <person name="Park Y."/>
            <person name="Beeman R.W."/>
            <person name="Lorenzen M.D."/>
            <person name="Butcher S."/>
            <person name="Manak J.R."/>
            <person name="Brown S.J."/>
        </authorList>
    </citation>
    <scope>NUCLEOTIDE SEQUENCE [LARGE SCALE GENOMIC DNA]</scope>
    <source>
        <strain evidence="2 3">Georgia GA2</strain>
    </source>
</reference>
<evidence type="ECO:0000313" key="3">
    <source>
        <dbReference type="Proteomes" id="UP000007266"/>
    </source>
</evidence>
<proteinExistence type="predicted"/>
<dbReference type="PANTHER" id="PTHR33198">
    <property type="entry name" value="ANK_REP_REGION DOMAIN-CONTAINING PROTEIN-RELATED"/>
    <property type="match status" value="1"/>
</dbReference>
<feature type="compositionally biased region" description="Polar residues" evidence="1">
    <location>
        <begin position="152"/>
        <end position="168"/>
    </location>
</feature>
<dbReference type="PANTHER" id="PTHR33198:SF8">
    <property type="entry name" value="CCHC-TYPE DOMAIN-CONTAINING PROTEIN"/>
    <property type="match status" value="1"/>
</dbReference>
<organism evidence="2 3">
    <name type="scientific">Tribolium castaneum</name>
    <name type="common">Red flour beetle</name>
    <dbReference type="NCBI Taxonomy" id="7070"/>
    <lineage>
        <taxon>Eukaryota</taxon>
        <taxon>Metazoa</taxon>
        <taxon>Ecdysozoa</taxon>
        <taxon>Arthropoda</taxon>
        <taxon>Hexapoda</taxon>
        <taxon>Insecta</taxon>
        <taxon>Pterygota</taxon>
        <taxon>Neoptera</taxon>
        <taxon>Endopterygota</taxon>
        <taxon>Coleoptera</taxon>
        <taxon>Polyphaga</taxon>
        <taxon>Cucujiformia</taxon>
        <taxon>Tenebrionidae</taxon>
        <taxon>Tenebrionidae incertae sedis</taxon>
        <taxon>Tribolium</taxon>
    </lineage>
</organism>
<gene>
    <name evidence="2" type="primary">GLEAN_02046</name>
    <name evidence="2" type="ORF">TcasGA2_TC002046</name>
</gene>